<evidence type="ECO:0000259" key="1">
    <source>
        <dbReference type="Pfam" id="PF01208"/>
    </source>
</evidence>
<name>A0A523RVE1_UNCAE</name>
<sequence>MPTWWSEGPEGFEWAKGRREEYLEKVINELGLDAFLSFSIPPGPHPETIERVWVEHSTGERFPLIHKEIDTPKGKLKAVVRKTDDYPYERDILFLSDFNSPRYVKPWIENIEDVEKFSYLYLLPDGKILKKSKEEFLRLHKLAEKWQVPIIGFGGYSLSVAINLMGAQNAVFSSMDNPEIIEGLLEIIHSTQRKMIEIMLGWGVEIILRYGWYDTTDFWSPNQFKKWVMPQLKKDIDLTHSKGGLFIYEACTGIKPLLSFFKQLEFDCLMDFEAVLGRLGIEELKKELGDKKSFWGGLSAPMHIGRGTPQETREA</sequence>
<dbReference type="Gene3D" id="3.20.20.210">
    <property type="match status" value="1"/>
</dbReference>
<organism evidence="2 3">
    <name type="scientific">Aerophobetes bacterium</name>
    <dbReference type="NCBI Taxonomy" id="2030807"/>
    <lineage>
        <taxon>Bacteria</taxon>
        <taxon>Candidatus Aerophobota</taxon>
    </lineage>
</organism>
<feature type="domain" description="Uroporphyrinogen decarboxylase (URO-D)" evidence="1">
    <location>
        <begin position="102"/>
        <end position="311"/>
    </location>
</feature>
<dbReference type="SUPFAM" id="SSF51726">
    <property type="entry name" value="UROD/MetE-like"/>
    <property type="match status" value="1"/>
</dbReference>
<evidence type="ECO:0000313" key="2">
    <source>
        <dbReference type="EMBL" id="TET09760.1"/>
    </source>
</evidence>
<dbReference type="Proteomes" id="UP000316360">
    <property type="component" value="Unassembled WGS sequence"/>
</dbReference>
<dbReference type="InterPro" id="IPR038071">
    <property type="entry name" value="UROD/MetE-like_sf"/>
</dbReference>
<comment type="caution">
    <text evidence="2">The sequence shown here is derived from an EMBL/GenBank/DDBJ whole genome shotgun (WGS) entry which is preliminary data.</text>
</comment>
<reference evidence="2 3" key="1">
    <citation type="submission" date="2019-03" db="EMBL/GenBank/DDBJ databases">
        <title>Metabolic potential of uncultured bacteria and archaea associated with petroleum seepage in deep-sea sediments.</title>
        <authorList>
            <person name="Dong X."/>
            <person name="Hubert C."/>
        </authorList>
    </citation>
    <scope>NUCLEOTIDE SEQUENCE [LARGE SCALE GENOMIC DNA]</scope>
    <source>
        <strain evidence="2">E44_bin7</strain>
    </source>
</reference>
<dbReference type="InterPro" id="IPR000257">
    <property type="entry name" value="Uroporphyrinogen_deCOase"/>
</dbReference>
<evidence type="ECO:0000313" key="3">
    <source>
        <dbReference type="Proteomes" id="UP000316360"/>
    </source>
</evidence>
<dbReference type="EMBL" id="SOKJ01000267">
    <property type="protein sequence ID" value="TET09760.1"/>
    <property type="molecule type" value="Genomic_DNA"/>
</dbReference>
<dbReference type="GO" id="GO:0006779">
    <property type="term" value="P:porphyrin-containing compound biosynthetic process"/>
    <property type="evidence" value="ECO:0007669"/>
    <property type="project" value="InterPro"/>
</dbReference>
<dbReference type="GO" id="GO:0004853">
    <property type="term" value="F:uroporphyrinogen decarboxylase activity"/>
    <property type="evidence" value="ECO:0007669"/>
    <property type="project" value="InterPro"/>
</dbReference>
<feature type="non-terminal residue" evidence="2">
    <location>
        <position position="315"/>
    </location>
</feature>
<dbReference type="AlphaFoldDB" id="A0A523RVE1"/>
<dbReference type="InterPro" id="IPR052024">
    <property type="entry name" value="Methanogen_methyltrans"/>
</dbReference>
<dbReference type="PANTHER" id="PTHR47099">
    <property type="entry name" value="METHYLCOBAMIDE:COM METHYLTRANSFERASE MTBA"/>
    <property type="match status" value="1"/>
</dbReference>
<gene>
    <name evidence="2" type="ORF">E3J84_04775</name>
</gene>
<accession>A0A523RVE1</accession>
<dbReference type="PANTHER" id="PTHR47099:SF1">
    <property type="entry name" value="METHYLCOBAMIDE:COM METHYLTRANSFERASE MTBA"/>
    <property type="match status" value="1"/>
</dbReference>
<proteinExistence type="predicted"/>
<protein>
    <recommendedName>
        <fullName evidence="1">Uroporphyrinogen decarboxylase (URO-D) domain-containing protein</fullName>
    </recommendedName>
</protein>
<dbReference type="Pfam" id="PF01208">
    <property type="entry name" value="URO-D"/>
    <property type="match status" value="1"/>
</dbReference>